<evidence type="ECO:0000256" key="5">
    <source>
        <dbReference type="ARBA" id="ARBA00022679"/>
    </source>
</evidence>
<protein>
    <recommendedName>
        <fullName evidence="3">histidine kinase</fullName>
        <ecNumber evidence="3">2.7.13.3</ecNumber>
    </recommendedName>
</protein>
<dbReference type="Gene3D" id="3.30.565.10">
    <property type="entry name" value="Histidine kinase-like ATPase, C-terminal domain"/>
    <property type="match status" value="1"/>
</dbReference>
<evidence type="ECO:0000256" key="7">
    <source>
        <dbReference type="ARBA" id="ARBA00022777"/>
    </source>
</evidence>
<dbReference type="PRINTS" id="PR00344">
    <property type="entry name" value="BCTRLSENSOR"/>
</dbReference>
<keyword evidence="9" id="KW-0472">Membrane</keyword>
<evidence type="ECO:0000313" key="12">
    <source>
        <dbReference type="EMBL" id="SFX43922.1"/>
    </source>
</evidence>
<dbReference type="SMART" id="SM00387">
    <property type="entry name" value="HATPase_c"/>
    <property type="match status" value="1"/>
</dbReference>
<dbReference type="InterPro" id="IPR004358">
    <property type="entry name" value="Sig_transdc_His_kin-like_C"/>
</dbReference>
<keyword evidence="6" id="KW-0547">Nucleotide-binding</keyword>
<dbReference type="InterPro" id="IPR003594">
    <property type="entry name" value="HATPase_dom"/>
</dbReference>
<evidence type="ECO:0000313" key="13">
    <source>
        <dbReference type="Proteomes" id="UP000182350"/>
    </source>
</evidence>
<dbReference type="Pfam" id="PF02518">
    <property type="entry name" value="HATPase_c"/>
    <property type="match status" value="1"/>
</dbReference>
<dbReference type="Pfam" id="PF00672">
    <property type="entry name" value="HAMP"/>
    <property type="match status" value="1"/>
</dbReference>
<dbReference type="EC" id="2.7.13.3" evidence="3"/>
<keyword evidence="4" id="KW-0597">Phosphoprotein</keyword>
<evidence type="ECO:0000256" key="2">
    <source>
        <dbReference type="ARBA" id="ARBA00004370"/>
    </source>
</evidence>
<feature type="transmembrane region" description="Helical" evidence="9">
    <location>
        <begin position="157"/>
        <end position="178"/>
    </location>
</feature>
<dbReference type="SMART" id="SM00304">
    <property type="entry name" value="HAMP"/>
    <property type="match status" value="1"/>
</dbReference>
<dbReference type="InterPro" id="IPR050980">
    <property type="entry name" value="2C_sensor_his_kinase"/>
</dbReference>
<accession>A0A1K1X2Q3</accession>
<dbReference type="PANTHER" id="PTHR44936:SF10">
    <property type="entry name" value="SENSOR PROTEIN RSTB"/>
    <property type="match status" value="1"/>
</dbReference>
<keyword evidence="5" id="KW-0808">Transferase</keyword>
<dbReference type="InterPro" id="IPR036097">
    <property type="entry name" value="HisK_dim/P_sf"/>
</dbReference>
<dbReference type="GO" id="GO:0016020">
    <property type="term" value="C:membrane"/>
    <property type="evidence" value="ECO:0007669"/>
    <property type="project" value="UniProtKB-SubCell"/>
</dbReference>
<evidence type="ECO:0000256" key="3">
    <source>
        <dbReference type="ARBA" id="ARBA00012438"/>
    </source>
</evidence>
<dbReference type="STRING" id="1122209.SAMN02745752_01680"/>
<keyword evidence="13" id="KW-1185">Reference proteome</keyword>
<dbReference type="EMBL" id="FPJW01000005">
    <property type="protein sequence ID" value="SFX43922.1"/>
    <property type="molecule type" value="Genomic_DNA"/>
</dbReference>
<dbReference type="Gene3D" id="1.10.287.130">
    <property type="match status" value="1"/>
</dbReference>
<comment type="catalytic activity">
    <reaction evidence="1">
        <text>ATP + protein L-histidine = ADP + protein N-phospho-L-histidine.</text>
        <dbReference type="EC" id="2.7.13.3"/>
    </reaction>
</comment>
<dbReference type="InterPro" id="IPR003660">
    <property type="entry name" value="HAMP_dom"/>
</dbReference>
<dbReference type="AlphaFoldDB" id="A0A1K1X2Q3"/>
<reference evidence="12 13" key="1">
    <citation type="submission" date="2016-11" db="EMBL/GenBank/DDBJ databases">
        <authorList>
            <person name="Jaros S."/>
            <person name="Januszkiewicz K."/>
            <person name="Wedrychowicz H."/>
        </authorList>
    </citation>
    <scope>NUCLEOTIDE SEQUENCE [LARGE SCALE GENOMIC DNA]</scope>
    <source>
        <strain evidence="12 13">DSM 21637</strain>
    </source>
</reference>
<keyword evidence="7" id="KW-0418">Kinase</keyword>
<feature type="transmembrane region" description="Helical" evidence="9">
    <location>
        <begin position="15"/>
        <end position="34"/>
    </location>
</feature>
<dbReference type="PROSITE" id="PS50109">
    <property type="entry name" value="HIS_KIN"/>
    <property type="match status" value="1"/>
</dbReference>
<dbReference type="SUPFAM" id="SSF55874">
    <property type="entry name" value="ATPase domain of HSP90 chaperone/DNA topoisomerase II/histidine kinase"/>
    <property type="match status" value="1"/>
</dbReference>
<evidence type="ECO:0000256" key="6">
    <source>
        <dbReference type="ARBA" id="ARBA00022741"/>
    </source>
</evidence>
<feature type="domain" description="HAMP" evidence="11">
    <location>
        <begin position="181"/>
        <end position="235"/>
    </location>
</feature>
<evidence type="ECO:0000256" key="9">
    <source>
        <dbReference type="SAM" id="Phobius"/>
    </source>
</evidence>
<dbReference type="SUPFAM" id="SSF47384">
    <property type="entry name" value="Homodimeric domain of signal transducing histidine kinase"/>
    <property type="match status" value="1"/>
</dbReference>
<dbReference type="PANTHER" id="PTHR44936">
    <property type="entry name" value="SENSOR PROTEIN CREC"/>
    <property type="match status" value="1"/>
</dbReference>
<evidence type="ECO:0000259" key="11">
    <source>
        <dbReference type="PROSITE" id="PS50885"/>
    </source>
</evidence>
<dbReference type="InterPro" id="IPR036890">
    <property type="entry name" value="HATPase_C_sf"/>
</dbReference>
<feature type="domain" description="Histidine kinase" evidence="10">
    <location>
        <begin position="243"/>
        <end position="469"/>
    </location>
</feature>
<dbReference type="Proteomes" id="UP000182350">
    <property type="component" value="Unassembled WGS sequence"/>
</dbReference>
<dbReference type="GO" id="GO:0005524">
    <property type="term" value="F:ATP binding"/>
    <property type="evidence" value="ECO:0007669"/>
    <property type="project" value="UniProtKB-KW"/>
</dbReference>
<dbReference type="GO" id="GO:0000155">
    <property type="term" value="F:phosphorelay sensor kinase activity"/>
    <property type="evidence" value="ECO:0007669"/>
    <property type="project" value="InterPro"/>
</dbReference>
<proteinExistence type="predicted"/>
<evidence type="ECO:0000259" key="10">
    <source>
        <dbReference type="PROSITE" id="PS50109"/>
    </source>
</evidence>
<gene>
    <name evidence="12" type="ORF">SAMN02745752_01680</name>
</gene>
<keyword evidence="8" id="KW-0067">ATP-binding</keyword>
<evidence type="ECO:0000256" key="1">
    <source>
        <dbReference type="ARBA" id="ARBA00000085"/>
    </source>
</evidence>
<organism evidence="12 13">
    <name type="scientific">Marinospirillum alkaliphilum DSM 21637</name>
    <dbReference type="NCBI Taxonomy" id="1122209"/>
    <lineage>
        <taxon>Bacteria</taxon>
        <taxon>Pseudomonadati</taxon>
        <taxon>Pseudomonadota</taxon>
        <taxon>Gammaproteobacteria</taxon>
        <taxon>Oceanospirillales</taxon>
        <taxon>Oceanospirillaceae</taxon>
        <taxon>Marinospirillum</taxon>
    </lineage>
</organism>
<comment type="subcellular location">
    <subcellularLocation>
        <location evidence="2">Membrane</location>
    </subcellularLocation>
</comment>
<evidence type="ECO:0000256" key="8">
    <source>
        <dbReference type="ARBA" id="ARBA00022840"/>
    </source>
</evidence>
<dbReference type="RefSeq" id="WP_072325911.1">
    <property type="nucleotide sequence ID" value="NZ_FPJW01000005.1"/>
</dbReference>
<dbReference type="OrthoDB" id="9804645at2"/>
<name>A0A1K1X2Q3_9GAMM</name>
<sequence>MKDLTDSLAWRQTRLTLVAAITLGVLLSLVMIAVDYRQTRYHIKQSGQELLLTATNTATQAAWTLDANLAEEVLDGLFAVQAVVYGELVTERGRLLATKDRRGEQQAPFLARVLGDELTFTQPLIWQQAFTAETQSVGHLQIRINGGLAGTDFQRRILWELILGVVRNILLAFVILYISSRLMTRPLAYLTRQLQQRHDRRFEPLQLQAGHERDELGKVVQAFNELADYLQQARAEQLRLSEIMAHHLQEPARRLVSFSQRLEHSLVLRHQQDVDLSIEFIKTQSLRLSELVRDVQHYLALEQLQPEAAVLHLERFVQDQLASPAYVQRLQPARVEVDIASDIRVLIPTVHLREVMEVLLNNALLYKKDGQPLHLQISAEVGTGYKTPGTAGEPVLMRIADNGMGLEAAYREQVFQLFARLVPGTSRYPGTGMGLAVVKKVLAMHHCSIWMEDSPLGGVCVVFELPRFTDSRLVAGRLVDAARSEKQRGDDAPA</sequence>
<dbReference type="PROSITE" id="PS50885">
    <property type="entry name" value="HAMP"/>
    <property type="match status" value="1"/>
</dbReference>
<keyword evidence="9" id="KW-1133">Transmembrane helix</keyword>
<evidence type="ECO:0000256" key="4">
    <source>
        <dbReference type="ARBA" id="ARBA00022553"/>
    </source>
</evidence>
<dbReference type="InterPro" id="IPR005467">
    <property type="entry name" value="His_kinase_dom"/>
</dbReference>
<keyword evidence="9" id="KW-0812">Transmembrane</keyword>